<dbReference type="EMBL" id="CP042469">
    <property type="protein sequence ID" value="QOX64923.1"/>
    <property type="molecule type" value="Genomic_DNA"/>
</dbReference>
<name>A0ACD1AF86_9FIRM</name>
<proteinExistence type="predicted"/>
<accession>A0ACD1AF86</accession>
<dbReference type="Proteomes" id="UP000594014">
    <property type="component" value="Chromosome"/>
</dbReference>
<evidence type="ECO:0000313" key="1">
    <source>
        <dbReference type="EMBL" id="QOX64923.1"/>
    </source>
</evidence>
<gene>
    <name evidence="1" type="ORF">FRZ06_17005</name>
</gene>
<organism evidence="1 2">
    <name type="scientific">Anoxybacterium hadale</name>
    <dbReference type="NCBI Taxonomy" id="3408580"/>
    <lineage>
        <taxon>Bacteria</taxon>
        <taxon>Bacillati</taxon>
        <taxon>Bacillota</taxon>
        <taxon>Clostridia</taxon>
        <taxon>Peptostreptococcales</taxon>
        <taxon>Anaerovoracaceae</taxon>
        <taxon>Anoxybacterium</taxon>
    </lineage>
</organism>
<sequence>MTGRKHMKNSKNKSDEKNSRFWSNITSGLKEKLNIKEKSISENENSIRDMGDTRTPFSRLDLTGLNRQQAKELIEKVIDERLEQISQIELTELKVDYKEKERQKAKAAERVSERRNRRKQKASASDETMLTEDGVFSNCKQISVFDIIQPESFPIEEESHPLEEESLPLEGQLSISEVLAEPEVGLPEALSCKSETELTEGFTFEAEAELAEALSLETEVELAETAGLETGGKTTEALGLEAELAPAASSQTEFGEIMSAQTEAITNPDQATGKKSKKKSKKRKENQQSFNTLPVEKGDEETSSLAVAAITMAASEVLADASDEETMVPAEITPAAADDETMTTVSDEVILTAEVVSATPNVNTSFDEAIDMIFGFYEKSKVQILRAGSIGCRVTNDVIHNKVIPPVLRFLSFIRIKTTPIMIGIDKKLGLTVTGQKAHRFLSKKEAVLSDKMAQFIELTDKGCDKIALLLYQIGSGTSRIYNQSKDFVETHKKKFLIGFGCTAAAAAAITITIGSMTAYEYVYNGKVLGVVKNQEDVYKTIDIIGDKLCYQYDAEITINKDEDIQFNKIVAFGQELDDKEDILNRLTYMRDMKANGHGIFVDGKVVAVLDSEETAKEILSAIQDTYLKQADNIQYKEVGFAENVTIDDVETKLGNIDARDKVLEYMMTGAVEKKIHQVQQGETFSGIAKTYGIKQSDLQVSNPNITPDKLQIGQEISLNQIVPLVTVQTVEVAEYIETIPFEITYENTASLFKKEQTVKSKGVNGEKDVVAEIVRNNGLEVSRKEISATILSEPVSQVVLVGTKDPPPLIGTGNLIYPIRGTLTSRYGTRWGRLHSGIDLAAPIGTKIKASDGGKVIFAGYNGSLGYMVKIDHGGGKVTLYGHCSKLFVKVGDRVYQGQHIANVGNTGRSTGPHVHFEVHINGNTKNPLNYL</sequence>
<keyword evidence="2" id="KW-1185">Reference proteome</keyword>
<protein>
    <submittedName>
        <fullName evidence="1">Peptidoglycan DD-metalloendopeptidase family protein</fullName>
    </submittedName>
</protein>
<evidence type="ECO:0000313" key="2">
    <source>
        <dbReference type="Proteomes" id="UP000594014"/>
    </source>
</evidence>
<reference evidence="1" key="1">
    <citation type="submission" date="2019-08" db="EMBL/GenBank/DDBJ databases">
        <title>Genome sequence of Clostridiales bacterium MT110.</title>
        <authorList>
            <person name="Cao J."/>
        </authorList>
    </citation>
    <scope>NUCLEOTIDE SEQUENCE</scope>
    <source>
        <strain evidence="1">MT110</strain>
    </source>
</reference>